<comment type="caution">
    <text evidence="2">The sequence shown here is derived from an EMBL/GenBank/DDBJ whole genome shotgun (WGS) entry which is preliminary data.</text>
</comment>
<gene>
    <name evidence="2" type="ORF">ACFSBL_20370</name>
</gene>
<name>A0ABD6DPT6_9EURY</name>
<keyword evidence="3" id="KW-1185">Reference proteome</keyword>
<evidence type="ECO:0000313" key="3">
    <source>
        <dbReference type="Proteomes" id="UP001597034"/>
    </source>
</evidence>
<dbReference type="AlphaFoldDB" id="A0ABD6DPT6"/>
<dbReference type="RefSeq" id="WP_256401482.1">
    <property type="nucleotide sequence ID" value="NZ_JANHJR010000004.1"/>
</dbReference>
<dbReference type="Proteomes" id="UP001597034">
    <property type="component" value="Unassembled WGS sequence"/>
</dbReference>
<proteinExistence type="predicted"/>
<evidence type="ECO:0000256" key="1">
    <source>
        <dbReference type="SAM" id="MobiDB-lite"/>
    </source>
</evidence>
<evidence type="ECO:0008006" key="4">
    <source>
        <dbReference type="Google" id="ProtNLM"/>
    </source>
</evidence>
<accession>A0ABD6DPT6</accession>
<organism evidence="2 3">
    <name type="scientific">Haloarchaeobius litoreus</name>
    <dbReference type="NCBI Taxonomy" id="755306"/>
    <lineage>
        <taxon>Archaea</taxon>
        <taxon>Methanobacteriati</taxon>
        <taxon>Methanobacteriota</taxon>
        <taxon>Stenosarchaea group</taxon>
        <taxon>Halobacteria</taxon>
        <taxon>Halobacteriales</taxon>
        <taxon>Halorubellaceae</taxon>
        <taxon>Haloarchaeobius</taxon>
    </lineage>
</organism>
<feature type="compositionally biased region" description="Low complexity" evidence="1">
    <location>
        <begin position="33"/>
        <end position="52"/>
    </location>
</feature>
<evidence type="ECO:0000313" key="2">
    <source>
        <dbReference type="EMBL" id="MFD1648043.1"/>
    </source>
</evidence>
<feature type="region of interest" description="Disordered" evidence="1">
    <location>
        <begin position="33"/>
        <end position="60"/>
    </location>
</feature>
<protein>
    <recommendedName>
        <fullName evidence="4">Tat (Twin-arginine translocation) pathway signal sequence</fullName>
    </recommendedName>
</protein>
<reference evidence="2 3" key="1">
    <citation type="journal article" date="2019" name="Int. J. Syst. Evol. Microbiol.">
        <title>The Global Catalogue of Microorganisms (GCM) 10K type strain sequencing project: providing services to taxonomists for standard genome sequencing and annotation.</title>
        <authorList>
            <consortium name="The Broad Institute Genomics Platform"/>
            <consortium name="The Broad Institute Genome Sequencing Center for Infectious Disease"/>
            <person name="Wu L."/>
            <person name="Ma J."/>
        </authorList>
    </citation>
    <scope>NUCLEOTIDE SEQUENCE [LARGE SCALE GENOMIC DNA]</scope>
    <source>
        <strain evidence="2 3">CGMCC 1.10390</strain>
    </source>
</reference>
<sequence length="300" mass="32050">MTDNTESTAESSRIARRTLLSSLSAGAVALAGCSSNSPSTTTDSQQPSQTEQGTQSITTGGNSVFADVQIGTTDLQVELADAESVSRVNLIDPDGELHSRTGVSTGATQVSLRLSDDWGFSSGGYTPGTYRLVAVDGENSVEEIDLEIRPDVSITGIRWAKNHPEMTYQGEDPPSYFAQVLMENTGTGPAFVEELQFEDTPLDVTTIRDVSQQILRLVPPGATVGQMTSRVFKTYSGSQYLDCDAHDEITFTISASLRVSQETPSYSRRVRYETDENGSCILSLVESSGNSDGTSEDGGA</sequence>
<dbReference type="EMBL" id="JBHUDO010000004">
    <property type="protein sequence ID" value="MFD1648043.1"/>
    <property type="molecule type" value="Genomic_DNA"/>
</dbReference>